<feature type="domain" description="Peptidase S1" evidence="3">
    <location>
        <begin position="49"/>
        <end position="287"/>
    </location>
</feature>
<dbReference type="InterPro" id="IPR001314">
    <property type="entry name" value="Peptidase_S1A"/>
</dbReference>
<dbReference type="InterPro" id="IPR001254">
    <property type="entry name" value="Trypsin_dom"/>
</dbReference>
<dbReference type="PROSITE" id="PS50240">
    <property type="entry name" value="TRYPSIN_DOM"/>
    <property type="match status" value="1"/>
</dbReference>
<dbReference type="InterPro" id="IPR050430">
    <property type="entry name" value="Peptidase_S1"/>
</dbReference>
<comment type="similarity">
    <text evidence="1">Belongs to the peptidase S1 family.</text>
</comment>
<dbReference type="CDD" id="cd00190">
    <property type="entry name" value="Tryp_SPc"/>
    <property type="match status" value="1"/>
</dbReference>
<dbReference type="InterPro" id="IPR043504">
    <property type="entry name" value="Peptidase_S1_PA_chymotrypsin"/>
</dbReference>
<organism evidence="4">
    <name type="scientific">freshwater metagenome</name>
    <dbReference type="NCBI Taxonomy" id="449393"/>
    <lineage>
        <taxon>unclassified sequences</taxon>
        <taxon>metagenomes</taxon>
        <taxon>ecological metagenomes</taxon>
    </lineage>
</organism>
<dbReference type="SMART" id="SM00020">
    <property type="entry name" value="Tryp_SPc"/>
    <property type="match status" value="1"/>
</dbReference>
<dbReference type="PROSITE" id="PS00134">
    <property type="entry name" value="TRYPSIN_HIS"/>
    <property type="match status" value="1"/>
</dbReference>
<dbReference type="Gene3D" id="2.40.10.10">
    <property type="entry name" value="Trypsin-like serine proteases"/>
    <property type="match status" value="1"/>
</dbReference>
<dbReference type="InterPro" id="IPR009003">
    <property type="entry name" value="Peptidase_S1_PA"/>
</dbReference>
<gene>
    <name evidence="4" type="ORF">UFOPK3564_02013</name>
</gene>
<dbReference type="Gene3D" id="2.60.40.2700">
    <property type="match status" value="1"/>
</dbReference>
<evidence type="ECO:0000259" key="3">
    <source>
        <dbReference type="PROSITE" id="PS50240"/>
    </source>
</evidence>
<proteinExistence type="inferred from homology"/>
<protein>
    <submittedName>
        <fullName evidence="4">Unannotated protein</fullName>
    </submittedName>
</protein>
<keyword evidence="2" id="KW-1015">Disulfide bond</keyword>
<dbReference type="GO" id="GO:0006508">
    <property type="term" value="P:proteolysis"/>
    <property type="evidence" value="ECO:0007669"/>
    <property type="project" value="InterPro"/>
</dbReference>
<dbReference type="GO" id="GO:0004252">
    <property type="term" value="F:serine-type endopeptidase activity"/>
    <property type="evidence" value="ECO:0007669"/>
    <property type="project" value="InterPro"/>
</dbReference>
<dbReference type="PRINTS" id="PR00722">
    <property type="entry name" value="CHYMOTRYPSIN"/>
</dbReference>
<dbReference type="SUPFAM" id="SSF50494">
    <property type="entry name" value="Trypsin-like serine proteases"/>
    <property type="match status" value="1"/>
</dbReference>
<dbReference type="AlphaFoldDB" id="A0A6J7I0I9"/>
<dbReference type="PANTHER" id="PTHR24276">
    <property type="entry name" value="POLYSERASE-RELATED"/>
    <property type="match status" value="1"/>
</dbReference>
<reference evidence="4" key="1">
    <citation type="submission" date="2020-05" db="EMBL/GenBank/DDBJ databases">
        <authorList>
            <person name="Chiriac C."/>
            <person name="Salcher M."/>
            <person name="Ghai R."/>
            <person name="Kavagutti S V."/>
        </authorList>
    </citation>
    <scope>NUCLEOTIDE SEQUENCE</scope>
</reference>
<evidence type="ECO:0000313" key="4">
    <source>
        <dbReference type="EMBL" id="CAB4924231.1"/>
    </source>
</evidence>
<evidence type="ECO:0000256" key="2">
    <source>
        <dbReference type="ARBA" id="ARBA00023157"/>
    </source>
</evidence>
<dbReference type="Pfam" id="PF00089">
    <property type="entry name" value="Trypsin"/>
    <property type="match status" value="1"/>
</dbReference>
<name>A0A6J7I0I9_9ZZZZ</name>
<accession>A0A6J7I0I9</accession>
<dbReference type="EMBL" id="CAFBMK010000122">
    <property type="protein sequence ID" value="CAB4924231.1"/>
    <property type="molecule type" value="Genomic_DNA"/>
</dbReference>
<sequence length="389" mass="39786">MRLPTVPARLALAAAGSVLIAAGASAPAQAAAWRDGPTSTFGDRATPRIVGGSVLPDTTQAPYTVAVQTIFEGDNVGGCSGTILDPTHVLTAAHCVVEENGTRATPDQVAVAAGTVDVTSPQGRAAGVVKNVAAVRVHPRYRAGGFFDDAAVLTLATPLDFSGPAIQPLAMVPSGTDVPPGRAVRVSGFGVTGANAGDFGRLRAVSVRSVIGGSACANTAPGAFLCTQGTNRGACSGDSGGTATIGSGTARRLVGITDIADSNCRGLNFFANVAAPEIRTFVDAAVAEQDLTAAQTPLAPRGGRSIKISGTARVGRTVTCRRGSWTAGTKFRYAFLLDRGSRQRNRGFRTKRTYTVRSADRGWKVFCAVEVRSAGGKGISVASNSRTVR</sequence>
<dbReference type="PANTHER" id="PTHR24276:SF98">
    <property type="entry name" value="FI18310P1-RELATED"/>
    <property type="match status" value="1"/>
</dbReference>
<dbReference type="InterPro" id="IPR018114">
    <property type="entry name" value="TRYPSIN_HIS"/>
</dbReference>
<evidence type="ECO:0000256" key="1">
    <source>
        <dbReference type="ARBA" id="ARBA00007664"/>
    </source>
</evidence>